<dbReference type="STRING" id="3218.A0A2K1JH24"/>
<comment type="catalytic activity">
    <reaction evidence="6">
        <text>squalene + reduced [NADPH--hemoprotein reductase] + O2 = (S)-2,3-epoxysqualene + oxidized [NADPH--hemoprotein reductase] + H2O + H(+)</text>
        <dbReference type="Rhea" id="RHEA:25282"/>
        <dbReference type="Rhea" id="RHEA-COMP:11964"/>
        <dbReference type="Rhea" id="RHEA-COMP:11965"/>
        <dbReference type="ChEBI" id="CHEBI:15377"/>
        <dbReference type="ChEBI" id="CHEBI:15378"/>
        <dbReference type="ChEBI" id="CHEBI:15379"/>
        <dbReference type="ChEBI" id="CHEBI:15440"/>
        <dbReference type="ChEBI" id="CHEBI:15441"/>
        <dbReference type="ChEBI" id="CHEBI:57618"/>
        <dbReference type="ChEBI" id="CHEBI:58210"/>
        <dbReference type="EC" id="1.14.14.17"/>
    </reaction>
</comment>
<dbReference type="Gramene" id="Pp3c14_9270V3.1">
    <property type="protein sequence ID" value="Pp3c14_9270V3.1"/>
    <property type="gene ID" value="Pp3c14_9270"/>
</dbReference>
<dbReference type="EMBL" id="ABEU02000014">
    <property type="protein sequence ID" value="PNR40848.1"/>
    <property type="molecule type" value="Genomic_DNA"/>
</dbReference>
<keyword evidence="2 6" id="KW-0285">Flavoprotein</keyword>
<feature type="domain" description="Squalene epoxidase" evidence="8">
    <location>
        <begin position="71"/>
        <end position="93"/>
    </location>
</feature>
<dbReference type="PANTHER" id="PTHR10835">
    <property type="entry name" value="SQUALENE MONOOXYGENASE"/>
    <property type="match status" value="1"/>
</dbReference>
<dbReference type="Proteomes" id="UP000006727">
    <property type="component" value="Chromosome 14"/>
</dbReference>
<comment type="function">
    <text evidence="6">Catalyzes the stereospecific oxidation of squalene to (S)-2,3-epoxysqualene, and is considered to be a rate-limiting enzyme in steroid biosynthesis.</text>
</comment>
<keyword evidence="3 6" id="KW-0274">FAD</keyword>
<dbReference type="InterPro" id="IPR013698">
    <property type="entry name" value="Squalene_epoxidase"/>
</dbReference>
<dbReference type="GO" id="GO:0016020">
    <property type="term" value="C:membrane"/>
    <property type="evidence" value="ECO:0007669"/>
    <property type="project" value="UniProtKB-SubCell"/>
</dbReference>
<evidence type="ECO:0000256" key="3">
    <source>
        <dbReference type="ARBA" id="ARBA00022827"/>
    </source>
</evidence>
<comment type="similarity">
    <text evidence="6">Belongs to the squalene monooxygenase family.</text>
</comment>
<dbReference type="InParanoid" id="A0A2K1JH24"/>
<dbReference type="EC" id="1.14.14.17" evidence="6"/>
<protein>
    <recommendedName>
        <fullName evidence="6">Squalene monooxygenase</fullName>
        <ecNumber evidence="6">1.14.14.17</ecNumber>
    </recommendedName>
</protein>
<name>A0A2K1JH24_PHYPA</name>
<accession>A0A2K1JH24</accession>
<dbReference type="EnsemblPlants" id="Pp3c14_9270V3.1">
    <property type="protein sequence ID" value="Pp3c14_9270V3.1"/>
    <property type="gene ID" value="Pp3c14_9270"/>
</dbReference>
<evidence type="ECO:0000256" key="5">
    <source>
        <dbReference type="ARBA" id="ARBA00023136"/>
    </source>
</evidence>
<reference evidence="9 11" key="2">
    <citation type="journal article" date="2018" name="Plant J.">
        <title>The Physcomitrella patens chromosome-scale assembly reveals moss genome structure and evolution.</title>
        <authorList>
            <person name="Lang D."/>
            <person name="Ullrich K.K."/>
            <person name="Murat F."/>
            <person name="Fuchs J."/>
            <person name="Jenkins J."/>
            <person name="Haas F.B."/>
            <person name="Piednoel M."/>
            <person name="Gundlach H."/>
            <person name="Van Bel M."/>
            <person name="Meyberg R."/>
            <person name="Vives C."/>
            <person name="Morata J."/>
            <person name="Symeonidi A."/>
            <person name="Hiss M."/>
            <person name="Muchero W."/>
            <person name="Kamisugi Y."/>
            <person name="Saleh O."/>
            <person name="Blanc G."/>
            <person name="Decker E.L."/>
            <person name="van Gessel N."/>
            <person name="Grimwood J."/>
            <person name="Hayes R.D."/>
            <person name="Graham S.W."/>
            <person name="Gunter L.E."/>
            <person name="McDaniel S.F."/>
            <person name="Hoernstein S.N.W."/>
            <person name="Larsson A."/>
            <person name="Li F.W."/>
            <person name="Perroud P.F."/>
            <person name="Phillips J."/>
            <person name="Ranjan P."/>
            <person name="Rokshar D.S."/>
            <person name="Rothfels C.J."/>
            <person name="Schneider L."/>
            <person name="Shu S."/>
            <person name="Stevenson D.W."/>
            <person name="Thummler F."/>
            <person name="Tillich M."/>
            <person name="Villarreal Aguilar J.C."/>
            <person name="Widiez T."/>
            <person name="Wong G.K."/>
            <person name="Wymore A."/>
            <person name="Zhang Y."/>
            <person name="Zimmer A.D."/>
            <person name="Quatrano R.S."/>
            <person name="Mayer K.F.X."/>
            <person name="Goodstein D."/>
            <person name="Casacuberta J.M."/>
            <person name="Vandepoele K."/>
            <person name="Reski R."/>
            <person name="Cuming A.C."/>
            <person name="Tuskan G.A."/>
            <person name="Maumus F."/>
            <person name="Salse J."/>
            <person name="Schmutz J."/>
            <person name="Rensing S.A."/>
        </authorList>
    </citation>
    <scope>NUCLEOTIDE SEQUENCE [LARGE SCALE GENOMIC DNA]</scope>
    <source>
        <strain evidence="10 11">cv. Gransden 2004</strain>
    </source>
</reference>
<dbReference type="AlphaFoldDB" id="A0A2K1JH24"/>
<dbReference type="GO" id="GO:0050660">
    <property type="term" value="F:flavin adenine dinucleotide binding"/>
    <property type="evidence" value="ECO:0007669"/>
    <property type="project" value="UniProtKB-UniRule"/>
</dbReference>
<gene>
    <name evidence="9" type="ORF">PHYPA_018251</name>
</gene>
<evidence type="ECO:0000256" key="2">
    <source>
        <dbReference type="ARBA" id="ARBA00022630"/>
    </source>
</evidence>
<keyword evidence="11" id="KW-1185">Reference proteome</keyword>
<organism evidence="9">
    <name type="scientific">Physcomitrium patens</name>
    <name type="common">Spreading-leaved earth moss</name>
    <name type="synonym">Physcomitrella patens</name>
    <dbReference type="NCBI Taxonomy" id="3218"/>
    <lineage>
        <taxon>Eukaryota</taxon>
        <taxon>Viridiplantae</taxon>
        <taxon>Streptophyta</taxon>
        <taxon>Embryophyta</taxon>
        <taxon>Bryophyta</taxon>
        <taxon>Bryophytina</taxon>
        <taxon>Bryopsida</taxon>
        <taxon>Funariidae</taxon>
        <taxon>Funariales</taxon>
        <taxon>Funariaceae</taxon>
        <taxon>Physcomitrium</taxon>
    </lineage>
</organism>
<evidence type="ECO:0000259" key="8">
    <source>
        <dbReference type="Pfam" id="PF08491"/>
    </source>
</evidence>
<keyword evidence="4 6" id="KW-0560">Oxidoreductase</keyword>
<reference evidence="9 11" key="1">
    <citation type="journal article" date="2008" name="Science">
        <title>The Physcomitrella genome reveals evolutionary insights into the conquest of land by plants.</title>
        <authorList>
            <person name="Rensing S."/>
            <person name="Lang D."/>
            <person name="Zimmer A."/>
            <person name="Terry A."/>
            <person name="Salamov A."/>
            <person name="Shapiro H."/>
            <person name="Nishiyama T."/>
            <person name="Perroud P.-F."/>
            <person name="Lindquist E."/>
            <person name="Kamisugi Y."/>
            <person name="Tanahashi T."/>
            <person name="Sakakibara K."/>
            <person name="Fujita T."/>
            <person name="Oishi K."/>
            <person name="Shin-I T."/>
            <person name="Kuroki Y."/>
            <person name="Toyoda A."/>
            <person name="Suzuki Y."/>
            <person name="Hashimoto A."/>
            <person name="Yamaguchi K."/>
            <person name="Sugano A."/>
            <person name="Kohara Y."/>
            <person name="Fujiyama A."/>
            <person name="Anterola A."/>
            <person name="Aoki S."/>
            <person name="Ashton N."/>
            <person name="Barbazuk W.B."/>
            <person name="Barker E."/>
            <person name="Bennetzen J."/>
            <person name="Bezanilla M."/>
            <person name="Blankenship R."/>
            <person name="Cho S.H."/>
            <person name="Dutcher S."/>
            <person name="Estelle M."/>
            <person name="Fawcett J.A."/>
            <person name="Gundlach H."/>
            <person name="Hanada K."/>
            <person name="Heyl A."/>
            <person name="Hicks K.A."/>
            <person name="Hugh J."/>
            <person name="Lohr M."/>
            <person name="Mayer K."/>
            <person name="Melkozernov A."/>
            <person name="Murata T."/>
            <person name="Nelson D."/>
            <person name="Pils B."/>
            <person name="Prigge M."/>
            <person name="Reiss B."/>
            <person name="Renner T."/>
            <person name="Rombauts S."/>
            <person name="Rushton P."/>
            <person name="Sanderfoot A."/>
            <person name="Schween G."/>
            <person name="Shiu S.-H."/>
            <person name="Stueber K."/>
            <person name="Theodoulou F.L."/>
            <person name="Tu H."/>
            <person name="Van de Peer Y."/>
            <person name="Verrier P.J."/>
            <person name="Waters E."/>
            <person name="Wood A."/>
            <person name="Yang L."/>
            <person name="Cove D."/>
            <person name="Cuming A."/>
            <person name="Hasebe M."/>
            <person name="Lucas S."/>
            <person name="Mishler D.B."/>
            <person name="Reski R."/>
            <person name="Grigoriev I."/>
            <person name="Quatrano R.S."/>
            <person name="Boore J.L."/>
        </authorList>
    </citation>
    <scope>NUCLEOTIDE SEQUENCE [LARGE SCALE GENOMIC DNA]</scope>
    <source>
        <strain evidence="10 11">cv. Gransden 2004</strain>
    </source>
</reference>
<evidence type="ECO:0000256" key="4">
    <source>
        <dbReference type="ARBA" id="ARBA00023002"/>
    </source>
</evidence>
<feature type="region of interest" description="Disordered" evidence="7">
    <location>
        <begin position="98"/>
        <end position="122"/>
    </location>
</feature>
<evidence type="ECO:0000313" key="11">
    <source>
        <dbReference type="Proteomes" id="UP000006727"/>
    </source>
</evidence>
<dbReference type="InterPro" id="IPR040125">
    <property type="entry name" value="Squalene_monox"/>
</dbReference>
<comment type="cofactor">
    <cofactor evidence="1 6">
        <name>FAD</name>
        <dbReference type="ChEBI" id="CHEBI:57692"/>
    </cofactor>
</comment>
<dbReference type="UniPathway" id="UPA00767">
    <property type="reaction ID" value="UER00752"/>
</dbReference>
<dbReference type="GO" id="GO:0016126">
    <property type="term" value="P:sterol biosynthetic process"/>
    <property type="evidence" value="ECO:0007669"/>
    <property type="project" value="UniProtKB-UniRule"/>
</dbReference>
<dbReference type="Pfam" id="PF08491">
    <property type="entry name" value="SE"/>
    <property type="match status" value="1"/>
</dbReference>
<evidence type="ECO:0000256" key="6">
    <source>
        <dbReference type="RuleBase" id="RU367121"/>
    </source>
</evidence>
<dbReference type="PANTHER" id="PTHR10835:SF0">
    <property type="entry name" value="SQUALENE MONOOXYGENASE"/>
    <property type="match status" value="1"/>
</dbReference>
<evidence type="ECO:0000256" key="7">
    <source>
        <dbReference type="SAM" id="MobiDB-lite"/>
    </source>
</evidence>
<comment type="subcellular location">
    <subcellularLocation>
        <location evidence="6">Membrane</location>
        <topology evidence="6">Multi-pass membrane protein</topology>
    </subcellularLocation>
</comment>
<proteinExistence type="inferred from homology"/>
<sequence length="122" mass="13628">MGRCREVGGEKIQATFTNKQCKQRSCTSTVLHSTIPQVKLEQAIVLGLIENEGVVTSVRYRTLDRQKLEAKAPLTFVCDGCFSNLRRKLCEQRCPQAHASPVCPHQKPGRNRTRCAAGKDDE</sequence>
<reference evidence="10" key="3">
    <citation type="submission" date="2020-12" db="UniProtKB">
        <authorList>
            <consortium name="EnsemblPlants"/>
        </authorList>
    </citation>
    <scope>IDENTIFICATION</scope>
</reference>
<dbReference type="GO" id="GO:0004506">
    <property type="term" value="F:squalene monooxygenase activity"/>
    <property type="evidence" value="ECO:0007669"/>
    <property type="project" value="UniProtKB-UniRule"/>
</dbReference>
<evidence type="ECO:0000256" key="1">
    <source>
        <dbReference type="ARBA" id="ARBA00001974"/>
    </source>
</evidence>
<evidence type="ECO:0000313" key="9">
    <source>
        <dbReference type="EMBL" id="PNR40848.1"/>
    </source>
</evidence>
<keyword evidence="5" id="KW-0472">Membrane</keyword>
<evidence type="ECO:0000313" key="10">
    <source>
        <dbReference type="EnsemblPlants" id="Pp3c14_9270V3.1"/>
    </source>
</evidence>